<dbReference type="RefSeq" id="WP_349961994.1">
    <property type="nucleotide sequence ID" value="NZ_CP157962.1"/>
</dbReference>
<dbReference type="EMBL" id="CP157962">
    <property type="protein sequence ID" value="XBT97065.1"/>
    <property type="molecule type" value="Genomic_DNA"/>
</dbReference>
<protein>
    <submittedName>
        <fullName evidence="5">GntR family transcriptional regulator</fullName>
    </submittedName>
</protein>
<dbReference type="SUPFAM" id="SSF46785">
    <property type="entry name" value="Winged helix' DNA-binding domain"/>
    <property type="match status" value="1"/>
</dbReference>
<name>A0AAU7S3M0_9HYPH</name>
<dbReference type="Pfam" id="PF00392">
    <property type="entry name" value="GntR"/>
    <property type="match status" value="1"/>
</dbReference>
<evidence type="ECO:0000256" key="1">
    <source>
        <dbReference type="ARBA" id="ARBA00023015"/>
    </source>
</evidence>
<dbReference type="AlphaFoldDB" id="A0AAU7S3M0"/>
<geneLocation type="plasmid" evidence="5">
    <name>unnamed2</name>
</geneLocation>
<dbReference type="InterPro" id="IPR000524">
    <property type="entry name" value="Tscrpt_reg_HTH_GntR"/>
</dbReference>
<dbReference type="GO" id="GO:0003700">
    <property type="term" value="F:DNA-binding transcription factor activity"/>
    <property type="evidence" value="ECO:0007669"/>
    <property type="project" value="InterPro"/>
</dbReference>
<dbReference type="InterPro" id="IPR008920">
    <property type="entry name" value="TF_FadR/GntR_C"/>
</dbReference>
<dbReference type="GO" id="GO:0003677">
    <property type="term" value="F:DNA binding"/>
    <property type="evidence" value="ECO:0007669"/>
    <property type="project" value="UniProtKB-KW"/>
</dbReference>
<dbReference type="InterPro" id="IPR011711">
    <property type="entry name" value="GntR_C"/>
</dbReference>
<gene>
    <name evidence="5" type="ORF">ABM479_33050</name>
</gene>
<dbReference type="Pfam" id="PF07729">
    <property type="entry name" value="FCD"/>
    <property type="match status" value="1"/>
</dbReference>
<proteinExistence type="predicted"/>
<dbReference type="SUPFAM" id="SSF48008">
    <property type="entry name" value="GntR ligand-binding domain-like"/>
    <property type="match status" value="1"/>
</dbReference>
<evidence type="ECO:0000256" key="2">
    <source>
        <dbReference type="ARBA" id="ARBA00023125"/>
    </source>
</evidence>
<sequence>MPAKSEARFEMTEFDEAGSIGQRIKLVLMDEISSGAIRPGTSLDEATLSSRFGASRTPVRDALRQLEAIGLVEIRPRRGATVLPLTLPRLMEMFEVTAEMECMCVRLATHRITGVERAVLAEIHEASALAAKSDDFEQYDKLNLSFHETLYRGAHNEFLFDELMRLRARLLPFRRTQLRQPKRLTASFLEHEAILRAMMRGDAAEAALVMREHMLNAALALARYMEIGEGAE</sequence>
<dbReference type="InterPro" id="IPR036388">
    <property type="entry name" value="WH-like_DNA-bd_sf"/>
</dbReference>
<dbReference type="SMART" id="SM00345">
    <property type="entry name" value="HTH_GNTR"/>
    <property type="match status" value="1"/>
</dbReference>
<dbReference type="Gene3D" id="1.10.10.10">
    <property type="entry name" value="Winged helix-like DNA-binding domain superfamily/Winged helix DNA-binding domain"/>
    <property type="match status" value="1"/>
</dbReference>
<accession>A0AAU7S3M0</accession>
<dbReference type="PROSITE" id="PS50949">
    <property type="entry name" value="HTH_GNTR"/>
    <property type="match status" value="1"/>
</dbReference>
<keyword evidence="3" id="KW-0804">Transcription</keyword>
<evidence type="ECO:0000256" key="3">
    <source>
        <dbReference type="ARBA" id="ARBA00023163"/>
    </source>
</evidence>
<evidence type="ECO:0000259" key="4">
    <source>
        <dbReference type="PROSITE" id="PS50949"/>
    </source>
</evidence>
<feature type="domain" description="HTH gntR-type" evidence="4">
    <location>
        <begin position="18"/>
        <end position="85"/>
    </location>
</feature>
<dbReference type="PANTHER" id="PTHR43537:SF49">
    <property type="entry name" value="TRANSCRIPTIONAL REGULATORY PROTEIN"/>
    <property type="match status" value="1"/>
</dbReference>
<keyword evidence="2" id="KW-0238">DNA-binding</keyword>
<keyword evidence="1" id="KW-0805">Transcription regulation</keyword>
<organism evidence="5">
    <name type="scientific">Rhizobium sp. ZPR3</name>
    <dbReference type="NCBI Taxonomy" id="3158967"/>
    <lineage>
        <taxon>Bacteria</taxon>
        <taxon>Pseudomonadati</taxon>
        <taxon>Pseudomonadota</taxon>
        <taxon>Alphaproteobacteria</taxon>
        <taxon>Hyphomicrobiales</taxon>
        <taxon>Rhizobiaceae</taxon>
        <taxon>Rhizobium/Agrobacterium group</taxon>
        <taxon>Rhizobium</taxon>
    </lineage>
</organism>
<dbReference type="SMART" id="SM00895">
    <property type="entry name" value="FCD"/>
    <property type="match status" value="1"/>
</dbReference>
<evidence type="ECO:0000313" key="5">
    <source>
        <dbReference type="EMBL" id="XBT97065.1"/>
    </source>
</evidence>
<dbReference type="CDD" id="cd07377">
    <property type="entry name" value="WHTH_GntR"/>
    <property type="match status" value="1"/>
</dbReference>
<keyword evidence="5" id="KW-0614">Plasmid</keyword>
<dbReference type="InterPro" id="IPR036390">
    <property type="entry name" value="WH_DNA-bd_sf"/>
</dbReference>
<reference evidence="5" key="1">
    <citation type="submission" date="2024-06" db="EMBL/GenBank/DDBJ databases">
        <authorList>
            <person name="Li T."/>
            <person name="Gao R."/>
        </authorList>
    </citation>
    <scope>NUCLEOTIDE SEQUENCE</scope>
    <source>
        <strain evidence="5">ZPR3</strain>
        <plasmid evidence="5">unnamed2</plasmid>
    </source>
</reference>
<dbReference type="Gene3D" id="1.20.120.530">
    <property type="entry name" value="GntR ligand-binding domain-like"/>
    <property type="match status" value="1"/>
</dbReference>
<dbReference type="PANTHER" id="PTHR43537">
    <property type="entry name" value="TRANSCRIPTIONAL REGULATOR, GNTR FAMILY"/>
    <property type="match status" value="1"/>
</dbReference>